<evidence type="ECO:0000313" key="1">
    <source>
        <dbReference type="EMBL" id="GKV15886.1"/>
    </source>
</evidence>
<keyword evidence="2" id="KW-1185">Reference proteome</keyword>
<proteinExistence type="predicted"/>
<name>A0AAV5JTZ6_9ROSI</name>
<comment type="caution">
    <text evidence="1">The sequence shown here is derived from an EMBL/GenBank/DDBJ whole genome shotgun (WGS) entry which is preliminary data.</text>
</comment>
<reference evidence="1 2" key="1">
    <citation type="journal article" date="2021" name="Commun. Biol.">
        <title>The genome of Shorea leprosula (Dipterocarpaceae) highlights the ecological relevance of drought in aseasonal tropical rainforests.</title>
        <authorList>
            <person name="Ng K.K.S."/>
            <person name="Kobayashi M.J."/>
            <person name="Fawcett J.A."/>
            <person name="Hatakeyama M."/>
            <person name="Paape T."/>
            <person name="Ng C.H."/>
            <person name="Ang C.C."/>
            <person name="Tnah L.H."/>
            <person name="Lee C.T."/>
            <person name="Nishiyama T."/>
            <person name="Sese J."/>
            <person name="O'Brien M.J."/>
            <person name="Copetti D."/>
            <person name="Mohd Noor M.I."/>
            <person name="Ong R.C."/>
            <person name="Putra M."/>
            <person name="Sireger I.Z."/>
            <person name="Indrioko S."/>
            <person name="Kosugi Y."/>
            <person name="Izuno A."/>
            <person name="Isagi Y."/>
            <person name="Lee S.L."/>
            <person name="Shimizu K.K."/>
        </authorList>
    </citation>
    <scope>NUCLEOTIDE SEQUENCE [LARGE SCALE GENOMIC DNA]</scope>
    <source>
        <strain evidence="1">214</strain>
    </source>
</reference>
<protein>
    <submittedName>
        <fullName evidence="1">Uncharacterized protein</fullName>
    </submittedName>
</protein>
<sequence length="47" mass="5460">MRCGSSWTFKDELLNFHLRSTPNVCDVGFARRFQVLQWGQDGQGGKW</sequence>
<dbReference type="AlphaFoldDB" id="A0AAV5JTZ6"/>
<organism evidence="1 2">
    <name type="scientific">Rubroshorea leprosula</name>
    <dbReference type="NCBI Taxonomy" id="152421"/>
    <lineage>
        <taxon>Eukaryota</taxon>
        <taxon>Viridiplantae</taxon>
        <taxon>Streptophyta</taxon>
        <taxon>Embryophyta</taxon>
        <taxon>Tracheophyta</taxon>
        <taxon>Spermatophyta</taxon>
        <taxon>Magnoliopsida</taxon>
        <taxon>eudicotyledons</taxon>
        <taxon>Gunneridae</taxon>
        <taxon>Pentapetalae</taxon>
        <taxon>rosids</taxon>
        <taxon>malvids</taxon>
        <taxon>Malvales</taxon>
        <taxon>Dipterocarpaceae</taxon>
        <taxon>Rubroshorea</taxon>
    </lineage>
</organism>
<evidence type="ECO:0000313" key="2">
    <source>
        <dbReference type="Proteomes" id="UP001054252"/>
    </source>
</evidence>
<dbReference type="Proteomes" id="UP001054252">
    <property type="component" value="Unassembled WGS sequence"/>
</dbReference>
<dbReference type="EMBL" id="BPVZ01000044">
    <property type="protein sequence ID" value="GKV15886.1"/>
    <property type="molecule type" value="Genomic_DNA"/>
</dbReference>
<gene>
    <name evidence="1" type="ORF">SLEP1_g26623</name>
</gene>
<accession>A0AAV5JTZ6</accession>